<dbReference type="PROSITE" id="PS01125">
    <property type="entry name" value="ROK"/>
    <property type="match status" value="1"/>
</dbReference>
<evidence type="ECO:0000256" key="1">
    <source>
        <dbReference type="ARBA" id="ARBA00006479"/>
    </source>
</evidence>
<dbReference type="InterPro" id="IPR000600">
    <property type="entry name" value="ROK"/>
</dbReference>
<accession>A0A8J3FCT0</accession>
<sequence length="338" mass="33234">MPDPRTAIGLDIGGTKIAAGVVDAAGALADVRTVPMPRDADAAVAAILGLAGEVRAAHPGVAAVGAGAAGLVRQPDGFISRAPNSPYHDLPLQALLAQRLGLPAVVDNDANAAAWAEYKLGAGVGHTDVVVLTVGTGIGGGIVVGGGLLRGSGGLAAEVGHLRVRPGDGARCGCGAIGCLEAEASGTALGRLADELAAKAPDSPMAALAGPDGVPGEAVHRAAAAGEPSARALFGTIGDWLGVGMAALVTVFDPSVVIVGGGLVRTGDLLLDPARASLRRNVFGADARPLPPVVPARLGPEAGLVGAGLLALDAAERVRPPRPTPPLPRQAAEPVTDR</sequence>
<proteinExistence type="inferred from homology"/>
<dbReference type="PANTHER" id="PTHR18964:SF173">
    <property type="entry name" value="GLUCOKINASE"/>
    <property type="match status" value="1"/>
</dbReference>
<dbReference type="InterPro" id="IPR049874">
    <property type="entry name" value="ROK_cs"/>
</dbReference>
<reference evidence="3" key="2">
    <citation type="submission" date="2020-09" db="EMBL/GenBank/DDBJ databases">
        <authorList>
            <person name="Sun Q."/>
            <person name="Ohkuma M."/>
        </authorList>
    </citation>
    <scope>NUCLEOTIDE SEQUENCE</scope>
    <source>
        <strain evidence="3">JCM 3090</strain>
    </source>
</reference>
<dbReference type="EMBL" id="BMQB01000011">
    <property type="protein sequence ID" value="GGK07602.1"/>
    <property type="molecule type" value="Genomic_DNA"/>
</dbReference>
<dbReference type="InterPro" id="IPR043129">
    <property type="entry name" value="ATPase_NBD"/>
</dbReference>
<dbReference type="Gene3D" id="3.30.420.40">
    <property type="match status" value="2"/>
</dbReference>
<name>A0A8J3FCT0_9ACTN</name>
<dbReference type="AlphaFoldDB" id="A0A8J3FCT0"/>
<reference evidence="3" key="1">
    <citation type="journal article" date="2014" name="Int. J. Syst. Evol. Microbiol.">
        <title>Complete genome sequence of Corynebacterium casei LMG S-19264T (=DSM 44701T), isolated from a smear-ripened cheese.</title>
        <authorList>
            <consortium name="US DOE Joint Genome Institute (JGI-PGF)"/>
            <person name="Walter F."/>
            <person name="Albersmeier A."/>
            <person name="Kalinowski J."/>
            <person name="Ruckert C."/>
        </authorList>
    </citation>
    <scope>NUCLEOTIDE SEQUENCE</scope>
    <source>
        <strain evidence="3">JCM 3090</strain>
    </source>
</reference>
<evidence type="ECO:0000313" key="4">
    <source>
        <dbReference type="Proteomes" id="UP000649739"/>
    </source>
</evidence>
<dbReference type="RefSeq" id="WP_229784302.1">
    <property type="nucleotide sequence ID" value="NZ_BMQB01000011.1"/>
</dbReference>
<comment type="caution">
    <text evidence="3">The sequence shown here is derived from an EMBL/GenBank/DDBJ whole genome shotgun (WGS) entry which is preliminary data.</text>
</comment>
<dbReference type="Proteomes" id="UP000649739">
    <property type="component" value="Unassembled WGS sequence"/>
</dbReference>
<dbReference type="Pfam" id="PF00480">
    <property type="entry name" value="ROK"/>
    <property type="match status" value="1"/>
</dbReference>
<protein>
    <submittedName>
        <fullName evidence="3">Glucokinase</fullName>
    </submittedName>
</protein>
<dbReference type="PANTHER" id="PTHR18964">
    <property type="entry name" value="ROK (REPRESSOR, ORF, KINASE) FAMILY"/>
    <property type="match status" value="1"/>
</dbReference>
<gene>
    <name evidence="3" type="ORF">GCM10010123_41950</name>
</gene>
<comment type="similarity">
    <text evidence="1">Belongs to the ROK (NagC/XylR) family.</text>
</comment>
<organism evidence="3 4">
    <name type="scientific">Pilimelia anulata</name>
    <dbReference type="NCBI Taxonomy" id="53371"/>
    <lineage>
        <taxon>Bacteria</taxon>
        <taxon>Bacillati</taxon>
        <taxon>Actinomycetota</taxon>
        <taxon>Actinomycetes</taxon>
        <taxon>Micromonosporales</taxon>
        <taxon>Micromonosporaceae</taxon>
        <taxon>Pilimelia</taxon>
    </lineage>
</organism>
<evidence type="ECO:0000313" key="3">
    <source>
        <dbReference type="EMBL" id="GGK07602.1"/>
    </source>
</evidence>
<evidence type="ECO:0000256" key="2">
    <source>
        <dbReference type="SAM" id="MobiDB-lite"/>
    </source>
</evidence>
<keyword evidence="4" id="KW-1185">Reference proteome</keyword>
<feature type="region of interest" description="Disordered" evidence="2">
    <location>
        <begin position="316"/>
        <end position="338"/>
    </location>
</feature>
<dbReference type="SUPFAM" id="SSF53067">
    <property type="entry name" value="Actin-like ATPase domain"/>
    <property type="match status" value="1"/>
</dbReference>